<accession>A0A1X7U377</accession>
<reference evidence="8" key="1">
    <citation type="submission" date="2017-05" db="UniProtKB">
        <authorList>
            <consortium name="EnsemblMetazoa"/>
        </authorList>
    </citation>
    <scope>IDENTIFICATION</scope>
</reference>
<evidence type="ECO:0000256" key="5">
    <source>
        <dbReference type="SAM" id="Coils"/>
    </source>
</evidence>
<dbReference type="Pfam" id="PF12012">
    <property type="entry name" value="DUF3504"/>
    <property type="match status" value="1"/>
</dbReference>
<dbReference type="InParanoid" id="A0A1X7U377"/>
<proteinExistence type="inferred from homology"/>
<feature type="domain" description="Dynein heavy chain ATP-binding dynein motor region" evidence="7">
    <location>
        <begin position="101"/>
        <end position="153"/>
    </location>
</feature>
<sequence>MLICRRLHQLRQLFLFSPSSGLYSCPLPMTDGGARLIELSYADMMKRVDRLCKELKDLETKAEDTRQKGEEITKIIAELEASIAKYKEEYAMVISDASVIKNDLSTVEKRFLLDLRHLEKSLLTALNEVKGRILDDNRIITELETLKEEAAEVQRKMEETDTVVAEVDRVSQQYLPLSTTCSAMYFTLESLNQIKIIEKEGQIPYLEYSEEISKNNPGGLKGRKITPKVVKHYANLEKPQRCFVRIFKKYNRLRPENCPSDAFYLKPMSKPRDDCWFTPVADRQLFDAARFGNIQGMRTALSKGADINWSNPDRRPVCWVFK</sequence>
<dbReference type="GO" id="GO:0007018">
    <property type="term" value="P:microtubule-based movement"/>
    <property type="evidence" value="ECO:0007669"/>
    <property type="project" value="InterPro"/>
</dbReference>
<name>A0A1X7U377_AMPQE</name>
<evidence type="ECO:0000313" key="8">
    <source>
        <dbReference type="EnsemblMetazoa" id="Aqu2.1.22220_001"/>
    </source>
</evidence>
<dbReference type="GO" id="GO:0005858">
    <property type="term" value="C:axonemal dynein complex"/>
    <property type="evidence" value="ECO:0007669"/>
    <property type="project" value="TreeGrafter"/>
</dbReference>
<dbReference type="InterPro" id="IPR026983">
    <property type="entry name" value="DHC"/>
</dbReference>
<dbReference type="GO" id="GO:0045505">
    <property type="term" value="F:dynein intermediate chain binding"/>
    <property type="evidence" value="ECO:0007669"/>
    <property type="project" value="InterPro"/>
</dbReference>
<evidence type="ECO:0008006" key="9">
    <source>
        <dbReference type="Google" id="ProtNLM"/>
    </source>
</evidence>
<feature type="coiled-coil region" evidence="5">
    <location>
        <begin position="136"/>
        <end position="163"/>
    </location>
</feature>
<evidence type="ECO:0000256" key="2">
    <source>
        <dbReference type="ARBA" id="ARBA00022499"/>
    </source>
</evidence>
<keyword evidence="2" id="KW-1017">Isopeptide bond</keyword>
<keyword evidence="3" id="KW-0597">Phosphoprotein</keyword>
<dbReference type="eggNOG" id="KOG3595">
    <property type="taxonomic scope" value="Eukaryota"/>
</dbReference>
<dbReference type="PANTHER" id="PTHR46532">
    <property type="entry name" value="MALE FERTILITY FACTOR KL5"/>
    <property type="match status" value="1"/>
</dbReference>
<protein>
    <recommendedName>
        <fullName evidence="9">DUF3504 domain-containing protein</fullName>
    </recommendedName>
</protein>
<keyword evidence="5" id="KW-0175">Coiled coil</keyword>
<keyword evidence="4" id="KW-0832">Ubl conjugation</keyword>
<evidence type="ECO:0000259" key="7">
    <source>
        <dbReference type="Pfam" id="PF12781"/>
    </source>
</evidence>
<dbReference type="STRING" id="400682.A0A1X7U377"/>
<dbReference type="Pfam" id="PF12781">
    <property type="entry name" value="AAA_9"/>
    <property type="match status" value="1"/>
</dbReference>
<evidence type="ECO:0000256" key="4">
    <source>
        <dbReference type="ARBA" id="ARBA00022843"/>
    </source>
</evidence>
<dbReference type="AlphaFoldDB" id="A0A1X7U377"/>
<evidence type="ECO:0000256" key="1">
    <source>
        <dbReference type="ARBA" id="ARBA00008887"/>
    </source>
</evidence>
<dbReference type="InterPro" id="IPR035706">
    <property type="entry name" value="AAA_9"/>
</dbReference>
<dbReference type="GO" id="GO:0051959">
    <property type="term" value="F:dynein light intermediate chain binding"/>
    <property type="evidence" value="ECO:0007669"/>
    <property type="project" value="InterPro"/>
</dbReference>
<evidence type="ECO:0000259" key="6">
    <source>
        <dbReference type="Pfam" id="PF12012"/>
    </source>
</evidence>
<evidence type="ECO:0000256" key="3">
    <source>
        <dbReference type="ARBA" id="ARBA00022553"/>
    </source>
</evidence>
<dbReference type="Gene3D" id="6.10.140.1060">
    <property type="match status" value="1"/>
</dbReference>
<feature type="domain" description="ZMYM2-like/QRICH1 C-terminal" evidence="6">
    <location>
        <begin position="174"/>
        <end position="279"/>
    </location>
</feature>
<dbReference type="InterPro" id="IPR021893">
    <property type="entry name" value="ZMYM2-like_C"/>
</dbReference>
<dbReference type="EnsemblMetazoa" id="Aqu2.1.22220_001">
    <property type="protein sequence ID" value="Aqu2.1.22220_001"/>
    <property type="gene ID" value="Aqu2.1.22220"/>
</dbReference>
<dbReference type="OrthoDB" id="10040310at2759"/>
<dbReference type="PROSITE" id="PS51257">
    <property type="entry name" value="PROKAR_LIPOPROTEIN"/>
    <property type="match status" value="1"/>
</dbReference>
<dbReference type="PANTHER" id="PTHR46532:SF4">
    <property type="entry name" value="AAA+ ATPASE DOMAIN-CONTAINING PROTEIN"/>
    <property type="match status" value="1"/>
</dbReference>
<organism evidence="8">
    <name type="scientific">Amphimedon queenslandica</name>
    <name type="common">Sponge</name>
    <dbReference type="NCBI Taxonomy" id="400682"/>
    <lineage>
        <taxon>Eukaryota</taxon>
        <taxon>Metazoa</taxon>
        <taxon>Porifera</taxon>
        <taxon>Demospongiae</taxon>
        <taxon>Heteroscleromorpha</taxon>
        <taxon>Haplosclerida</taxon>
        <taxon>Niphatidae</taxon>
        <taxon>Amphimedon</taxon>
    </lineage>
</organism>
<comment type="similarity">
    <text evidence="1">Belongs to the dynein heavy chain family.</text>
</comment>
<feature type="coiled-coil region" evidence="5">
    <location>
        <begin position="41"/>
        <end position="96"/>
    </location>
</feature>